<dbReference type="Pfam" id="PF03140">
    <property type="entry name" value="DUF247"/>
    <property type="match status" value="1"/>
</dbReference>
<sequence>MATDDDHTENTNGDYTSVPIEDQDKRLANSIKAKLLTASPLSATCCIFRVPEVLRRFDKKAYEPDVVAIGPYHRKKPSLQPMEDVKKWYLHNLLSRMNMSMLSLIQGIKGFETRARECYQEPLDVDDEENEFMEIMIIDGCFLIELFRKETYSSLRSLDDPIFNMACMHQYLYHDLSLLENQLPWFVLQNLYYLTMPNEERNLSLSELVLKFFRAYFSLTISYETRPRFDIENLHILDLIRNVLLSSYPDTDQTESSSTNGDDKPKLIPCVTNLLEAGVKFRKGSPGMMNIEFENGIFVIPPLSIQETTEPMFRNLIAFEQCYHSCQDKITSYAILMDSLINTGRDMEHLVKHEIIDNWLSAEDASQFFNRLYFDTFVTKFYYSDLCKRVNGYYRTKWHKWRATLIRDYFTTPWTIISLVAAFILLVLTFLQTYYSIKQSYSSDDKQNPANSTRLL</sequence>
<accession>A0A8K0DWT6</accession>
<keyword evidence="4" id="KW-1185">Reference proteome</keyword>
<reference evidence="3" key="1">
    <citation type="submission" date="2020-03" db="EMBL/GenBank/DDBJ databases">
        <title>A high-quality chromosome-level genome assembly of a woody plant with both climbing and erect habits, Rhamnella rubrinervis.</title>
        <authorList>
            <person name="Lu Z."/>
            <person name="Yang Y."/>
            <person name="Zhu X."/>
            <person name="Sun Y."/>
        </authorList>
    </citation>
    <scope>NUCLEOTIDE SEQUENCE</scope>
    <source>
        <strain evidence="3">BYM</strain>
        <tissue evidence="3">Leaf</tissue>
    </source>
</reference>
<keyword evidence="2" id="KW-0812">Transmembrane</keyword>
<dbReference type="EMBL" id="VOIH02000010">
    <property type="protein sequence ID" value="KAF3435210.1"/>
    <property type="molecule type" value="Genomic_DNA"/>
</dbReference>
<dbReference type="OrthoDB" id="591587at2759"/>
<protein>
    <submittedName>
        <fullName evidence="3">Uncharacterized protein</fullName>
    </submittedName>
</protein>
<dbReference type="AlphaFoldDB" id="A0A8K0DWT6"/>
<keyword evidence="2" id="KW-1133">Transmembrane helix</keyword>
<comment type="caution">
    <text evidence="3">The sequence shown here is derived from an EMBL/GenBank/DDBJ whole genome shotgun (WGS) entry which is preliminary data.</text>
</comment>
<feature type="transmembrane region" description="Helical" evidence="2">
    <location>
        <begin position="414"/>
        <end position="437"/>
    </location>
</feature>
<evidence type="ECO:0000256" key="2">
    <source>
        <dbReference type="SAM" id="Phobius"/>
    </source>
</evidence>
<feature type="region of interest" description="Disordered" evidence="1">
    <location>
        <begin position="1"/>
        <end position="20"/>
    </location>
</feature>
<dbReference type="Proteomes" id="UP000796880">
    <property type="component" value="Unassembled WGS sequence"/>
</dbReference>
<evidence type="ECO:0000313" key="4">
    <source>
        <dbReference type="Proteomes" id="UP000796880"/>
    </source>
</evidence>
<keyword evidence="2" id="KW-0472">Membrane</keyword>
<organism evidence="3 4">
    <name type="scientific">Rhamnella rubrinervis</name>
    <dbReference type="NCBI Taxonomy" id="2594499"/>
    <lineage>
        <taxon>Eukaryota</taxon>
        <taxon>Viridiplantae</taxon>
        <taxon>Streptophyta</taxon>
        <taxon>Embryophyta</taxon>
        <taxon>Tracheophyta</taxon>
        <taxon>Spermatophyta</taxon>
        <taxon>Magnoliopsida</taxon>
        <taxon>eudicotyledons</taxon>
        <taxon>Gunneridae</taxon>
        <taxon>Pentapetalae</taxon>
        <taxon>rosids</taxon>
        <taxon>fabids</taxon>
        <taxon>Rosales</taxon>
        <taxon>Rhamnaceae</taxon>
        <taxon>rhamnoid group</taxon>
        <taxon>Rhamneae</taxon>
        <taxon>Rhamnella</taxon>
    </lineage>
</organism>
<evidence type="ECO:0000313" key="3">
    <source>
        <dbReference type="EMBL" id="KAF3435210.1"/>
    </source>
</evidence>
<dbReference type="PANTHER" id="PTHR31170:SF17">
    <property type="match status" value="1"/>
</dbReference>
<evidence type="ECO:0000256" key="1">
    <source>
        <dbReference type="SAM" id="MobiDB-lite"/>
    </source>
</evidence>
<dbReference type="InterPro" id="IPR004158">
    <property type="entry name" value="DUF247_pln"/>
</dbReference>
<dbReference type="PANTHER" id="PTHR31170">
    <property type="entry name" value="BNAC04G53230D PROTEIN"/>
    <property type="match status" value="1"/>
</dbReference>
<gene>
    <name evidence="3" type="ORF">FNV43_RR22297</name>
</gene>
<name>A0A8K0DWT6_9ROSA</name>
<proteinExistence type="predicted"/>